<reference evidence="2 3" key="2">
    <citation type="journal article" date="2011" name="PLoS Genet.">
        <title>Caenorhabditis briggsae recombinant inbred line genotypes reveal inter-strain incompatibility and the evolution of recombination.</title>
        <authorList>
            <person name="Ross J.A."/>
            <person name="Koboldt D.C."/>
            <person name="Staisch J.E."/>
            <person name="Chamberlin H.M."/>
            <person name="Gupta B.P."/>
            <person name="Miller R.D."/>
            <person name="Baird S.E."/>
            <person name="Haag E.S."/>
        </authorList>
    </citation>
    <scope>NUCLEOTIDE SEQUENCE [LARGE SCALE GENOMIC DNA]</scope>
    <source>
        <strain evidence="2 3">AF16</strain>
    </source>
</reference>
<feature type="region of interest" description="Disordered" evidence="1">
    <location>
        <begin position="1"/>
        <end position="38"/>
    </location>
</feature>
<dbReference type="HOGENOM" id="CLU_2778147_0_0_1"/>
<gene>
    <name evidence="2" type="ORF">CBG25997</name>
    <name evidence="2" type="ORF">CBG_25997</name>
</gene>
<organism evidence="2 3">
    <name type="scientific">Caenorhabditis briggsae</name>
    <dbReference type="NCBI Taxonomy" id="6238"/>
    <lineage>
        <taxon>Eukaryota</taxon>
        <taxon>Metazoa</taxon>
        <taxon>Ecdysozoa</taxon>
        <taxon>Nematoda</taxon>
        <taxon>Chromadorea</taxon>
        <taxon>Rhabditida</taxon>
        <taxon>Rhabditina</taxon>
        <taxon>Rhabditomorpha</taxon>
        <taxon>Rhabditoidea</taxon>
        <taxon>Rhabditidae</taxon>
        <taxon>Peloderinae</taxon>
        <taxon>Caenorhabditis</taxon>
    </lineage>
</organism>
<dbReference type="Proteomes" id="UP000008549">
    <property type="component" value="Unassembled WGS sequence"/>
</dbReference>
<feature type="compositionally biased region" description="Polar residues" evidence="1">
    <location>
        <begin position="23"/>
        <end position="37"/>
    </location>
</feature>
<name>B6IKU7_CAEBR</name>
<dbReference type="InParanoid" id="B6IKU7"/>
<dbReference type="KEGG" id="cbr:CBG_25997"/>
<dbReference type="EMBL" id="HE600936">
    <property type="protein sequence ID" value="CAS00527.1"/>
    <property type="molecule type" value="Genomic_DNA"/>
</dbReference>
<evidence type="ECO:0000256" key="1">
    <source>
        <dbReference type="SAM" id="MobiDB-lite"/>
    </source>
</evidence>
<dbReference type="GeneID" id="68917479"/>
<feature type="compositionally biased region" description="Basic and acidic residues" evidence="1">
    <location>
        <begin position="1"/>
        <end position="18"/>
    </location>
</feature>
<evidence type="ECO:0000313" key="3">
    <source>
        <dbReference type="Proteomes" id="UP000008549"/>
    </source>
</evidence>
<evidence type="ECO:0000313" key="2">
    <source>
        <dbReference type="EMBL" id="CAS00527.1"/>
    </source>
</evidence>
<proteinExistence type="predicted"/>
<protein>
    <submittedName>
        <fullName evidence="2">Protein CBG25997</fullName>
    </submittedName>
</protein>
<sequence length="69" mass="7728">MKQRKLEKERKTKRDGKPIKSYQPISLTTKGRLQNQPSSSWSLVSSGLPSFSIATTSLSLPLFSNHLNP</sequence>
<reference evidence="2 3" key="1">
    <citation type="journal article" date="2003" name="PLoS Biol.">
        <title>The genome sequence of Caenorhabditis briggsae: a platform for comparative genomics.</title>
        <authorList>
            <person name="Stein L.D."/>
            <person name="Bao Z."/>
            <person name="Blasiar D."/>
            <person name="Blumenthal T."/>
            <person name="Brent M.R."/>
            <person name="Chen N."/>
            <person name="Chinwalla A."/>
            <person name="Clarke L."/>
            <person name="Clee C."/>
            <person name="Coghlan A."/>
            <person name="Coulson A."/>
            <person name="D'Eustachio P."/>
            <person name="Fitch D.H."/>
            <person name="Fulton L.A."/>
            <person name="Fulton R.E."/>
            <person name="Griffiths-Jones S."/>
            <person name="Harris T.W."/>
            <person name="Hillier L.W."/>
            <person name="Kamath R."/>
            <person name="Kuwabara P.E."/>
            <person name="Mardis E.R."/>
            <person name="Marra M.A."/>
            <person name="Miner T.L."/>
            <person name="Minx P."/>
            <person name="Mullikin J.C."/>
            <person name="Plumb R.W."/>
            <person name="Rogers J."/>
            <person name="Schein J.E."/>
            <person name="Sohrmann M."/>
            <person name="Spieth J."/>
            <person name="Stajich J.E."/>
            <person name="Wei C."/>
            <person name="Willey D."/>
            <person name="Wilson R.K."/>
            <person name="Durbin R."/>
            <person name="Waterston R.H."/>
        </authorList>
    </citation>
    <scope>NUCLEOTIDE SEQUENCE [LARGE SCALE GENOMIC DNA]</scope>
    <source>
        <strain evidence="2 3">AF16</strain>
    </source>
</reference>
<dbReference type="CTD" id="68917479"/>
<dbReference type="AlphaFoldDB" id="B6IKU7"/>
<keyword evidence="3" id="KW-1185">Reference proteome</keyword>
<accession>B6IKU7</accession>
<dbReference type="RefSeq" id="XP_045100086.1">
    <property type="nucleotide sequence ID" value="XM_045243772.1"/>
</dbReference>